<feature type="region of interest" description="Disordered" evidence="11">
    <location>
        <begin position="1"/>
        <end position="55"/>
    </location>
</feature>
<feature type="compositionally biased region" description="Low complexity" evidence="11">
    <location>
        <begin position="37"/>
        <end position="47"/>
    </location>
</feature>
<evidence type="ECO:0000256" key="3">
    <source>
        <dbReference type="ARBA" id="ARBA00006401"/>
    </source>
</evidence>
<keyword evidence="14" id="KW-1185">Reference proteome</keyword>
<dbReference type="Pfam" id="PF00175">
    <property type="entry name" value="NAD_binding_1"/>
    <property type="match status" value="1"/>
</dbReference>
<dbReference type="InterPro" id="IPR012292">
    <property type="entry name" value="Globin/Proto"/>
</dbReference>
<dbReference type="Pfam" id="PF00042">
    <property type="entry name" value="Globin"/>
    <property type="match status" value="1"/>
</dbReference>
<dbReference type="InterPro" id="IPR000971">
    <property type="entry name" value="Globin"/>
</dbReference>
<dbReference type="InterPro" id="IPR039261">
    <property type="entry name" value="FNR_nucleotide-bd"/>
</dbReference>
<comment type="catalytic activity">
    <reaction evidence="10">
        <text>2 nitric oxide + NADPH + 2 O2 = 2 nitrate + NADP(+) + H(+)</text>
        <dbReference type="Rhea" id="RHEA:19465"/>
        <dbReference type="ChEBI" id="CHEBI:15378"/>
        <dbReference type="ChEBI" id="CHEBI:15379"/>
        <dbReference type="ChEBI" id="CHEBI:16480"/>
        <dbReference type="ChEBI" id="CHEBI:17632"/>
        <dbReference type="ChEBI" id="CHEBI:57783"/>
        <dbReference type="ChEBI" id="CHEBI:58349"/>
        <dbReference type="EC" id="1.14.12.17"/>
    </reaction>
</comment>
<protein>
    <recommendedName>
        <fullName evidence="4">nitric oxide dioxygenase</fullName>
        <ecNumber evidence="4">1.14.12.17</ecNumber>
    </recommendedName>
</protein>
<evidence type="ECO:0000256" key="5">
    <source>
        <dbReference type="ARBA" id="ARBA00022714"/>
    </source>
</evidence>
<dbReference type="CDD" id="cd06187">
    <property type="entry name" value="O2ase_reductase_like"/>
    <property type="match status" value="1"/>
</dbReference>
<keyword evidence="6" id="KW-0521">NADP</keyword>
<dbReference type="InterPro" id="IPR050415">
    <property type="entry name" value="MRET"/>
</dbReference>
<keyword evidence="5" id="KW-0479">Metal-binding</keyword>
<accession>A0ABV5JN67</accession>
<evidence type="ECO:0000256" key="7">
    <source>
        <dbReference type="ARBA" id="ARBA00023014"/>
    </source>
</evidence>
<feature type="domain" description="FAD-binding FR-type" evidence="12">
    <location>
        <begin position="231"/>
        <end position="331"/>
    </location>
</feature>
<dbReference type="InterPro" id="IPR001709">
    <property type="entry name" value="Flavoprot_Pyr_Nucl_cyt_Rdtase"/>
</dbReference>
<reference evidence="13 14" key="1">
    <citation type="submission" date="2024-09" db="EMBL/GenBank/DDBJ databases">
        <authorList>
            <person name="Sun Q."/>
            <person name="Mori K."/>
        </authorList>
    </citation>
    <scope>NUCLEOTIDE SEQUENCE [LARGE SCALE GENOMIC DNA]</scope>
    <source>
        <strain evidence="13 14">CCM 7659</strain>
    </source>
</reference>
<dbReference type="InterPro" id="IPR009050">
    <property type="entry name" value="Globin-like_sf"/>
</dbReference>
<evidence type="ECO:0000256" key="2">
    <source>
        <dbReference type="ARBA" id="ARBA00001974"/>
    </source>
</evidence>
<evidence type="ECO:0000256" key="10">
    <source>
        <dbReference type="ARBA" id="ARBA00049433"/>
    </source>
</evidence>
<gene>
    <name evidence="13" type="ORF">ACFFVD_05125</name>
</gene>
<dbReference type="InterPro" id="IPR008333">
    <property type="entry name" value="Cbr1-like_FAD-bd_dom"/>
</dbReference>
<dbReference type="SUPFAM" id="SSF52343">
    <property type="entry name" value="Ferredoxin reductase-like, C-terminal NADP-linked domain"/>
    <property type="match status" value="1"/>
</dbReference>
<comment type="cofactor">
    <cofactor evidence="1">
        <name>heme b</name>
        <dbReference type="ChEBI" id="CHEBI:60344"/>
    </cofactor>
</comment>
<dbReference type="InterPro" id="IPR017927">
    <property type="entry name" value="FAD-bd_FR_type"/>
</dbReference>
<comment type="cofactor">
    <cofactor evidence="2">
        <name>FAD</name>
        <dbReference type="ChEBI" id="CHEBI:57692"/>
    </cofactor>
</comment>
<dbReference type="Proteomes" id="UP001589700">
    <property type="component" value="Unassembled WGS sequence"/>
</dbReference>
<dbReference type="CDD" id="cd19753">
    <property type="entry name" value="Mb-like_oxidoreductase"/>
    <property type="match status" value="1"/>
</dbReference>
<dbReference type="InterPro" id="IPR001433">
    <property type="entry name" value="OxRdtase_FAD/NAD-bd"/>
</dbReference>
<dbReference type="SUPFAM" id="SSF46458">
    <property type="entry name" value="Globin-like"/>
    <property type="match status" value="1"/>
</dbReference>
<comment type="catalytic activity">
    <reaction evidence="9">
        <text>2 nitric oxide + NADH + 2 O2 = 2 nitrate + NAD(+) + H(+)</text>
        <dbReference type="Rhea" id="RHEA:19469"/>
        <dbReference type="ChEBI" id="CHEBI:15378"/>
        <dbReference type="ChEBI" id="CHEBI:15379"/>
        <dbReference type="ChEBI" id="CHEBI:16480"/>
        <dbReference type="ChEBI" id="CHEBI:17632"/>
        <dbReference type="ChEBI" id="CHEBI:57540"/>
        <dbReference type="ChEBI" id="CHEBI:57945"/>
        <dbReference type="EC" id="1.14.12.17"/>
    </reaction>
</comment>
<comment type="caution">
    <text evidence="13">The sequence shown here is derived from an EMBL/GenBank/DDBJ whole genome shotgun (WGS) entry which is preliminary data.</text>
</comment>
<organism evidence="13 14">
    <name type="scientific">Dietzia aerolata</name>
    <dbReference type="NCBI Taxonomy" id="595984"/>
    <lineage>
        <taxon>Bacteria</taxon>
        <taxon>Bacillati</taxon>
        <taxon>Actinomycetota</taxon>
        <taxon>Actinomycetes</taxon>
        <taxon>Mycobacteriales</taxon>
        <taxon>Dietziaceae</taxon>
        <taxon>Dietzia</taxon>
    </lineage>
</organism>
<evidence type="ECO:0000256" key="1">
    <source>
        <dbReference type="ARBA" id="ARBA00001970"/>
    </source>
</evidence>
<name>A0ABV5JN67_9ACTN</name>
<dbReference type="PANTHER" id="PTHR47354:SF5">
    <property type="entry name" value="PROTEIN RFBI"/>
    <property type="match status" value="1"/>
</dbReference>
<dbReference type="SUPFAM" id="SSF63380">
    <property type="entry name" value="Riboflavin synthase domain-like"/>
    <property type="match status" value="1"/>
</dbReference>
<dbReference type="EC" id="1.14.12.17" evidence="4"/>
<dbReference type="PRINTS" id="PR00371">
    <property type="entry name" value="FPNCR"/>
</dbReference>
<dbReference type="PROSITE" id="PS51384">
    <property type="entry name" value="FAD_FR"/>
    <property type="match status" value="1"/>
</dbReference>
<comment type="similarity">
    <text evidence="3">In the C-terminal section; belongs to the flavoprotein pyridine nucleotide cytochrome reductase family.</text>
</comment>
<keyword evidence="8" id="KW-0520">NAD</keyword>
<sequence>MGSDKDGTGGAEVGKKKRGPDEGADPDTVGGPGDLTGSAGPAGSDSSDGSDDDYRLPAVEEVVDDIDLDPYLGRRHDPLAGPLDEPVTVDDDAPPLLVLRDLLEDERFPELFAQTLRAADPDFRELFPRDATPVLRQFVRAMSWALVSTEEARGDKAKVEKIVEFTRHLGADHRKLELEPRHHQRFGEALTQTLRHLAGRGWSDRLETTLTTAYRVLSSALQQGAGQADGPARVGATVVDVLRPTRDVVVVRLLSDTMVDYHPGQYLSVLTPYAPGVWRRLSPSIPSNPAGQIEFHIRDVPGGQLSGSLVRGVGVGDRWVLARPLGMLEVDRSEPFRDVLMIAGGTGIAPVRCLVLDMLRYGDNPRVHLFYGARYPGDLYDLPTLVDLAATSPWLTIQPVSEEDEDPWWAGPRHELPRTLHRRQTGTLVNAVTQWGAWADRQVIVSGSPEMLRATVRGLVDAGTPRENISFDRP</sequence>
<evidence type="ECO:0000256" key="4">
    <source>
        <dbReference type="ARBA" id="ARBA00012229"/>
    </source>
</evidence>
<evidence type="ECO:0000256" key="9">
    <source>
        <dbReference type="ARBA" id="ARBA00048649"/>
    </source>
</evidence>
<dbReference type="RefSeq" id="WP_380023146.1">
    <property type="nucleotide sequence ID" value="NZ_JBHMDY010000004.1"/>
</dbReference>
<dbReference type="PRINTS" id="PR00410">
    <property type="entry name" value="PHEHYDRXLASE"/>
</dbReference>
<keyword evidence="5" id="KW-0001">2Fe-2S</keyword>
<dbReference type="Gene3D" id="3.40.50.80">
    <property type="entry name" value="Nucleotide-binding domain of ferredoxin-NADP reductase (FNR) module"/>
    <property type="match status" value="1"/>
</dbReference>
<evidence type="ECO:0000259" key="12">
    <source>
        <dbReference type="PROSITE" id="PS51384"/>
    </source>
</evidence>
<dbReference type="Gene3D" id="2.40.30.10">
    <property type="entry name" value="Translation factors"/>
    <property type="match status" value="1"/>
</dbReference>
<keyword evidence="7" id="KW-0411">Iron-sulfur</keyword>
<keyword evidence="5" id="KW-0408">Iron</keyword>
<dbReference type="PANTHER" id="PTHR47354">
    <property type="entry name" value="NADH OXIDOREDUCTASE HCR"/>
    <property type="match status" value="1"/>
</dbReference>
<dbReference type="EMBL" id="JBHMDY010000004">
    <property type="protein sequence ID" value="MFB9259178.1"/>
    <property type="molecule type" value="Genomic_DNA"/>
</dbReference>
<dbReference type="Pfam" id="PF00970">
    <property type="entry name" value="FAD_binding_6"/>
    <property type="match status" value="1"/>
</dbReference>
<proteinExistence type="inferred from homology"/>
<evidence type="ECO:0000256" key="6">
    <source>
        <dbReference type="ARBA" id="ARBA00022857"/>
    </source>
</evidence>
<dbReference type="Gene3D" id="1.10.490.10">
    <property type="entry name" value="Globins"/>
    <property type="match status" value="1"/>
</dbReference>
<evidence type="ECO:0000313" key="13">
    <source>
        <dbReference type="EMBL" id="MFB9259178.1"/>
    </source>
</evidence>
<dbReference type="InterPro" id="IPR017938">
    <property type="entry name" value="Riboflavin_synthase-like_b-brl"/>
</dbReference>
<evidence type="ECO:0000256" key="11">
    <source>
        <dbReference type="SAM" id="MobiDB-lite"/>
    </source>
</evidence>
<evidence type="ECO:0000256" key="8">
    <source>
        <dbReference type="ARBA" id="ARBA00023027"/>
    </source>
</evidence>
<evidence type="ECO:0000313" key="14">
    <source>
        <dbReference type="Proteomes" id="UP001589700"/>
    </source>
</evidence>